<dbReference type="EMBL" id="CP012752">
    <property type="protein sequence ID" value="ALG10156.1"/>
    <property type="molecule type" value="Genomic_DNA"/>
</dbReference>
<keyword evidence="4" id="KW-1185">Reference proteome</keyword>
<evidence type="ECO:0000313" key="3">
    <source>
        <dbReference type="EMBL" id="ALG10156.1"/>
    </source>
</evidence>
<organism evidence="3 4">
    <name type="scientific">Kibdelosporangium phytohabitans</name>
    <dbReference type="NCBI Taxonomy" id="860235"/>
    <lineage>
        <taxon>Bacteria</taxon>
        <taxon>Bacillati</taxon>
        <taxon>Actinomycetota</taxon>
        <taxon>Actinomycetes</taxon>
        <taxon>Pseudonocardiales</taxon>
        <taxon>Pseudonocardiaceae</taxon>
        <taxon>Kibdelosporangium</taxon>
    </lineage>
</organism>
<feature type="transmembrane region" description="Helical" evidence="2">
    <location>
        <begin position="116"/>
        <end position="136"/>
    </location>
</feature>
<dbReference type="AlphaFoldDB" id="A0A0N9I5K7"/>
<feature type="transmembrane region" description="Helical" evidence="2">
    <location>
        <begin position="30"/>
        <end position="52"/>
    </location>
</feature>
<keyword evidence="2" id="KW-1133">Transmembrane helix</keyword>
<evidence type="ECO:0000256" key="1">
    <source>
        <dbReference type="SAM" id="MobiDB-lite"/>
    </source>
</evidence>
<feature type="transmembrane region" description="Helical" evidence="2">
    <location>
        <begin position="64"/>
        <end position="85"/>
    </location>
</feature>
<protein>
    <submittedName>
        <fullName evidence="3">Uncharacterized protein</fullName>
    </submittedName>
</protein>
<feature type="region of interest" description="Disordered" evidence="1">
    <location>
        <begin position="236"/>
        <end position="257"/>
    </location>
</feature>
<evidence type="ECO:0000256" key="2">
    <source>
        <dbReference type="SAM" id="Phobius"/>
    </source>
</evidence>
<accession>A0A0N9I5K7</accession>
<keyword evidence="2" id="KW-0472">Membrane</keyword>
<gene>
    <name evidence="3" type="ORF">AOZ06_27560</name>
</gene>
<feature type="transmembrane region" description="Helical" evidence="2">
    <location>
        <begin position="203"/>
        <end position="225"/>
    </location>
</feature>
<feature type="transmembrane region" description="Helical" evidence="2">
    <location>
        <begin position="7"/>
        <end position="24"/>
    </location>
</feature>
<dbReference type="Proteomes" id="UP000063699">
    <property type="component" value="Chromosome"/>
</dbReference>
<name>A0A0N9I5K7_9PSEU</name>
<dbReference type="KEGG" id="kphy:AOZ06_27560"/>
<sequence>MFLSRTIWYFACMLVVMPLFVLFAELGVPGGLSIALAFIVAAFVVAFGVWITGRDGGETLKVNLSLFVLIVAGTWLTFQAFGLWGARPITFAIPISLFVILSVGTVTVLAGEKAGVLGLVAITCVLGPIWALMIGIELGYPSGPWALVAAITLTYRLKRGAPTGPGAVDHANTVYFVAALILLLATDFLIAPALADAWGWNIILMWVLTLPVLVLLLGFPLTLLIDPKDTAASWRKGKAEGAAQRAAATAPPTQQQP</sequence>
<feature type="transmembrane region" description="Helical" evidence="2">
    <location>
        <begin position="91"/>
        <end position="109"/>
    </location>
</feature>
<dbReference type="RefSeq" id="WP_054292059.1">
    <property type="nucleotide sequence ID" value="NZ_CP012752.1"/>
</dbReference>
<feature type="compositionally biased region" description="Low complexity" evidence="1">
    <location>
        <begin position="242"/>
        <end position="257"/>
    </location>
</feature>
<keyword evidence="2" id="KW-0812">Transmembrane</keyword>
<feature type="transmembrane region" description="Helical" evidence="2">
    <location>
        <begin position="170"/>
        <end position="191"/>
    </location>
</feature>
<evidence type="ECO:0000313" key="4">
    <source>
        <dbReference type="Proteomes" id="UP000063699"/>
    </source>
</evidence>
<reference evidence="3 4" key="1">
    <citation type="submission" date="2015-07" db="EMBL/GenBank/DDBJ databases">
        <title>Genome sequencing of Kibdelosporangium phytohabitans.</title>
        <authorList>
            <person name="Qin S."/>
            <person name="Xing K."/>
        </authorList>
    </citation>
    <scope>NUCLEOTIDE SEQUENCE [LARGE SCALE GENOMIC DNA]</scope>
    <source>
        <strain evidence="3 4">KLBMP1111</strain>
    </source>
</reference>
<proteinExistence type="predicted"/>